<dbReference type="SUPFAM" id="SSF103088">
    <property type="entry name" value="OmpA-like"/>
    <property type="match status" value="1"/>
</dbReference>
<reference evidence="6" key="1">
    <citation type="submission" date="2019-03" db="EMBL/GenBank/DDBJ databases">
        <title>Lake Tanganyika Metagenome-Assembled Genomes (MAGs).</title>
        <authorList>
            <person name="Tran P."/>
        </authorList>
    </citation>
    <scope>NUCLEOTIDE SEQUENCE</scope>
    <source>
        <strain evidence="6">K_DeepCast_65m_m2_066</strain>
    </source>
</reference>
<comment type="caution">
    <text evidence="6">The sequence shown here is derived from an EMBL/GenBank/DDBJ whole genome shotgun (WGS) entry which is preliminary data.</text>
</comment>
<dbReference type="CDD" id="cd07185">
    <property type="entry name" value="OmpA_C-like"/>
    <property type="match status" value="1"/>
</dbReference>
<dbReference type="EMBL" id="VGLS01000748">
    <property type="protein sequence ID" value="MBM3225985.1"/>
    <property type="molecule type" value="Genomic_DNA"/>
</dbReference>
<dbReference type="AlphaFoldDB" id="A0A937W6C6"/>
<keyword evidence="3" id="KW-0998">Cell outer membrane</keyword>
<keyword evidence="2 4" id="KW-0472">Membrane</keyword>
<dbReference type="PRINTS" id="PR01021">
    <property type="entry name" value="OMPADOMAIN"/>
</dbReference>
<organism evidence="6 7">
    <name type="scientific">Tectimicrobiota bacterium</name>
    <dbReference type="NCBI Taxonomy" id="2528274"/>
    <lineage>
        <taxon>Bacteria</taxon>
        <taxon>Pseudomonadati</taxon>
        <taxon>Nitrospinota/Tectimicrobiota group</taxon>
        <taxon>Candidatus Tectimicrobiota</taxon>
    </lineage>
</organism>
<evidence type="ECO:0000259" key="5">
    <source>
        <dbReference type="PROSITE" id="PS51123"/>
    </source>
</evidence>
<proteinExistence type="predicted"/>
<evidence type="ECO:0000256" key="1">
    <source>
        <dbReference type="ARBA" id="ARBA00004442"/>
    </source>
</evidence>
<dbReference type="PANTHER" id="PTHR30329">
    <property type="entry name" value="STATOR ELEMENT OF FLAGELLAR MOTOR COMPLEX"/>
    <property type="match status" value="1"/>
</dbReference>
<dbReference type="InterPro" id="IPR036737">
    <property type="entry name" value="OmpA-like_sf"/>
</dbReference>
<evidence type="ECO:0000256" key="4">
    <source>
        <dbReference type="PROSITE-ProRule" id="PRU00473"/>
    </source>
</evidence>
<evidence type="ECO:0000313" key="6">
    <source>
        <dbReference type="EMBL" id="MBM3225985.1"/>
    </source>
</evidence>
<evidence type="ECO:0000256" key="3">
    <source>
        <dbReference type="ARBA" id="ARBA00023237"/>
    </source>
</evidence>
<gene>
    <name evidence="6" type="ORF">FJZ47_19615</name>
</gene>
<dbReference type="InterPro" id="IPR006665">
    <property type="entry name" value="OmpA-like"/>
</dbReference>
<dbReference type="PROSITE" id="PS51123">
    <property type="entry name" value="OMPA_2"/>
    <property type="match status" value="1"/>
</dbReference>
<evidence type="ECO:0000256" key="2">
    <source>
        <dbReference type="ARBA" id="ARBA00023136"/>
    </source>
</evidence>
<dbReference type="Pfam" id="PF00691">
    <property type="entry name" value="OmpA"/>
    <property type="match status" value="1"/>
</dbReference>
<sequence>MVAQPPKPLRYTLYFVINSTEIAPDSRETLTALLKEVGTRQAVEVEITGHTDRVGPVAKNDQLSLERAEAVKTLLLMQGLRTDFVRTVGRGEREPLIPTPDEQAEPRNRRVELLVR</sequence>
<dbReference type="GO" id="GO:0009279">
    <property type="term" value="C:cell outer membrane"/>
    <property type="evidence" value="ECO:0007669"/>
    <property type="project" value="UniProtKB-SubCell"/>
</dbReference>
<dbReference type="PANTHER" id="PTHR30329:SF21">
    <property type="entry name" value="LIPOPROTEIN YIAD-RELATED"/>
    <property type="match status" value="1"/>
</dbReference>
<feature type="domain" description="OmpA-like" evidence="5">
    <location>
        <begin position="2"/>
        <end position="116"/>
    </location>
</feature>
<name>A0A937W6C6_UNCTE</name>
<dbReference type="Proteomes" id="UP000712673">
    <property type="component" value="Unassembled WGS sequence"/>
</dbReference>
<protein>
    <submittedName>
        <fullName evidence="6">OmpA family protein</fullName>
    </submittedName>
</protein>
<evidence type="ECO:0000313" key="7">
    <source>
        <dbReference type="Proteomes" id="UP000712673"/>
    </source>
</evidence>
<comment type="subcellular location">
    <subcellularLocation>
        <location evidence="1">Cell outer membrane</location>
    </subcellularLocation>
</comment>
<dbReference type="Gene3D" id="3.30.1330.60">
    <property type="entry name" value="OmpA-like domain"/>
    <property type="match status" value="1"/>
</dbReference>
<dbReference type="InterPro" id="IPR006664">
    <property type="entry name" value="OMP_bac"/>
</dbReference>
<dbReference type="InterPro" id="IPR050330">
    <property type="entry name" value="Bact_OuterMem_StrucFunc"/>
</dbReference>
<accession>A0A937W6C6</accession>